<evidence type="ECO:0000256" key="6">
    <source>
        <dbReference type="ARBA" id="ARBA00023136"/>
    </source>
</evidence>
<dbReference type="OMA" id="FCFTASK"/>
<dbReference type="InterPro" id="IPR011701">
    <property type="entry name" value="MFS"/>
</dbReference>
<reference evidence="9 10" key="1">
    <citation type="submission" date="2018-05" db="EMBL/GenBank/DDBJ databases">
        <title>Draft genome sequence of Scytalidium lignicola DSM 105466, a ubiquitous saprotrophic fungus.</title>
        <authorList>
            <person name="Buettner E."/>
            <person name="Gebauer A.M."/>
            <person name="Hofrichter M."/>
            <person name="Liers C."/>
            <person name="Kellner H."/>
        </authorList>
    </citation>
    <scope>NUCLEOTIDE SEQUENCE [LARGE SCALE GENOMIC DNA]</scope>
    <source>
        <strain evidence="9 10">DSM 105466</strain>
    </source>
</reference>
<feature type="non-terminal residue" evidence="9">
    <location>
        <position position="536"/>
    </location>
</feature>
<name>A0A3E2H2A1_SCYLI</name>
<keyword evidence="3" id="KW-0813">Transport</keyword>
<dbReference type="InterPro" id="IPR020846">
    <property type="entry name" value="MFS_dom"/>
</dbReference>
<evidence type="ECO:0000256" key="2">
    <source>
        <dbReference type="ARBA" id="ARBA00008335"/>
    </source>
</evidence>
<feature type="transmembrane region" description="Helical" evidence="7">
    <location>
        <begin position="447"/>
        <end position="468"/>
    </location>
</feature>
<comment type="caution">
    <text evidence="9">The sequence shown here is derived from an EMBL/GenBank/DDBJ whole genome shotgun (WGS) entry which is preliminary data.</text>
</comment>
<dbReference type="FunFam" id="1.20.1250.20:FF:000171">
    <property type="entry name" value="MFS general substrate transporter"/>
    <property type="match status" value="1"/>
</dbReference>
<evidence type="ECO:0000313" key="10">
    <source>
        <dbReference type="Proteomes" id="UP000258309"/>
    </source>
</evidence>
<organism evidence="9 10">
    <name type="scientific">Scytalidium lignicola</name>
    <name type="common">Hyphomycete</name>
    <dbReference type="NCBI Taxonomy" id="5539"/>
    <lineage>
        <taxon>Eukaryota</taxon>
        <taxon>Fungi</taxon>
        <taxon>Dikarya</taxon>
        <taxon>Ascomycota</taxon>
        <taxon>Pezizomycotina</taxon>
        <taxon>Leotiomycetes</taxon>
        <taxon>Leotiomycetes incertae sedis</taxon>
        <taxon>Scytalidium</taxon>
    </lineage>
</organism>
<sequence length="536" mass="58112">MADIEKKVLDSPIDQPLSDEEVGQSETVDGELAPIHLPGLDSVFEEQAALVNHAVQVMGMGKYQWALFLLAGYGWMCDQLWQTTVSDALSQVAVEFQPKHSAFLSLALIAGLVCGASFWGLGSDLIGRRLAFNTTLFIAGVFGIAAGAAPNFVGCAVMVAIIGFGVGGNLPVDSAIFLEFLPATHQYLLVILSVWWALGQIIPAAAAWGFLPNFSCAADVLPGHCLKEDNMGWRYLLYTMGAFTFVLWIGRFFFFHLHESPKYLIGQGRYVEAIEVLDAVAKYNGCTQPLTVARLEQVEREHIERHGAQFGVERISGRKAVLMRSLSAFKPGGFPHVRALFSTFKLAYSFTLILLIWGMIGLASPLYSNFLPEYLAEHGAQAGDSSINTTYRNNFIVIVCSLPGTLLGGWLITIKHVGRRGTLGGSLILSGVFLFAFTSARTNAANLAFNCVTTFVQYIMWGALYCYTPEVIPSIHRGTGTGLASAFNRICGLMAPIIATYVGFSDTPIFVSAALYVVAGVLSFCLPFETMGKASL</sequence>
<feature type="transmembrane region" description="Helical" evidence="7">
    <location>
        <begin position="395"/>
        <end position="414"/>
    </location>
</feature>
<keyword evidence="5 7" id="KW-1133">Transmembrane helix</keyword>
<dbReference type="GO" id="GO:0016020">
    <property type="term" value="C:membrane"/>
    <property type="evidence" value="ECO:0007669"/>
    <property type="project" value="UniProtKB-SubCell"/>
</dbReference>
<comment type="similarity">
    <text evidence="2">Belongs to the major facilitator superfamily.</text>
</comment>
<evidence type="ECO:0000256" key="1">
    <source>
        <dbReference type="ARBA" id="ARBA00004141"/>
    </source>
</evidence>
<keyword evidence="4 7" id="KW-0812">Transmembrane</keyword>
<dbReference type="OrthoDB" id="4139357at2759"/>
<dbReference type="PANTHER" id="PTHR23511:SF5">
    <property type="entry name" value="MAJOR FACILITATOR-TYPE TRANSPORTER HXNZ-RELATED"/>
    <property type="match status" value="1"/>
</dbReference>
<dbReference type="PROSITE" id="PS50850">
    <property type="entry name" value="MFS"/>
    <property type="match status" value="1"/>
</dbReference>
<dbReference type="SUPFAM" id="SSF103473">
    <property type="entry name" value="MFS general substrate transporter"/>
    <property type="match status" value="1"/>
</dbReference>
<dbReference type="Gene3D" id="1.20.1250.20">
    <property type="entry name" value="MFS general substrate transporter like domains"/>
    <property type="match status" value="1"/>
</dbReference>
<feature type="transmembrane region" description="Helical" evidence="7">
    <location>
        <begin position="346"/>
        <end position="367"/>
    </location>
</feature>
<feature type="transmembrane region" description="Helical" evidence="7">
    <location>
        <begin position="187"/>
        <end position="211"/>
    </location>
</feature>
<dbReference type="AlphaFoldDB" id="A0A3E2H2A1"/>
<proteinExistence type="inferred from homology"/>
<evidence type="ECO:0000259" key="8">
    <source>
        <dbReference type="PROSITE" id="PS50850"/>
    </source>
</evidence>
<dbReference type="GO" id="GO:0022857">
    <property type="term" value="F:transmembrane transporter activity"/>
    <property type="evidence" value="ECO:0007669"/>
    <property type="project" value="InterPro"/>
</dbReference>
<protein>
    <recommendedName>
        <fullName evidence="8">Major facilitator superfamily (MFS) profile domain-containing protein</fullName>
    </recommendedName>
</protein>
<evidence type="ECO:0000256" key="7">
    <source>
        <dbReference type="SAM" id="Phobius"/>
    </source>
</evidence>
<evidence type="ECO:0000256" key="3">
    <source>
        <dbReference type="ARBA" id="ARBA00022448"/>
    </source>
</evidence>
<dbReference type="PANTHER" id="PTHR23511">
    <property type="entry name" value="SYNAPTIC VESICLE GLYCOPROTEIN 2"/>
    <property type="match status" value="1"/>
</dbReference>
<evidence type="ECO:0000256" key="5">
    <source>
        <dbReference type="ARBA" id="ARBA00022989"/>
    </source>
</evidence>
<keyword evidence="10" id="KW-1185">Reference proteome</keyword>
<gene>
    <name evidence="9" type="ORF">B7463_g8976</name>
</gene>
<feature type="transmembrane region" description="Helical" evidence="7">
    <location>
        <begin position="509"/>
        <end position="528"/>
    </location>
</feature>
<accession>A0A3E2H2A1</accession>
<feature type="transmembrane region" description="Helical" evidence="7">
    <location>
        <begin position="65"/>
        <end position="82"/>
    </location>
</feature>
<evidence type="ECO:0000313" key="9">
    <source>
        <dbReference type="EMBL" id="RFU27372.1"/>
    </source>
</evidence>
<dbReference type="EMBL" id="NCSJ02000210">
    <property type="protein sequence ID" value="RFU27372.1"/>
    <property type="molecule type" value="Genomic_DNA"/>
</dbReference>
<feature type="domain" description="Major facilitator superfamily (MFS) profile" evidence="8">
    <location>
        <begin position="67"/>
        <end position="531"/>
    </location>
</feature>
<dbReference type="InterPro" id="IPR036259">
    <property type="entry name" value="MFS_trans_sf"/>
</dbReference>
<feature type="transmembrane region" description="Helical" evidence="7">
    <location>
        <begin position="156"/>
        <end position="180"/>
    </location>
</feature>
<comment type="subcellular location">
    <subcellularLocation>
        <location evidence="1">Membrane</location>
        <topology evidence="1">Multi-pass membrane protein</topology>
    </subcellularLocation>
</comment>
<feature type="transmembrane region" description="Helical" evidence="7">
    <location>
        <begin position="130"/>
        <end position="150"/>
    </location>
</feature>
<feature type="transmembrane region" description="Helical" evidence="7">
    <location>
        <begin position="102"/>
        <end position="121"/>
    </location>
</feature>
<feature type="transmembrane region" description="Helical" evidence="7">
    <location>
        <begin position="480"/>
        <end position="503"/>
    </location>
</feature>
<evidence type="ECO:0000256" key="4">
    <source>
        <dbReference type="ARBA" id="ARBA00022692"/>
    </source>
</evidence>
<dbReference type="Proteomes" id="UP000258309">
    <property type="component" value="Unassembled WGS sequence"/>
</dbReference>
<keyword evidence="6 7" id="KW-0472">Membrane</keyword>
<feature type="non-terminal residue" evidence="9">
    <location>
        <position position="1"/>
    </location>
</feature>
<feature type="transmembrane region" description="Helical" evidence="7">
    <location>
        <begin position="235"/>
        <end position="254"/>
    </location>
</feature>
<dbReference type="Pfam" id="PF07690">
    <property type="entry name" value="MFS_1"/>
    <property type="match status" value="1"/>
</dbReference>
<feature type="transmembrane region" description="Helical" evidence="7">
    <location>
        <begin position="421"/>
        <end position="441"/>
    </location>
</feature>
<dbReference type="CDD" id="cd17316">
    <property type="entry name" value="MFS_SV2_like"/>
    <property type="match status" value="1"/>
</dbReference>